<evidence type="ECO:0000313" key="2">
    <source>
        <dbReference type="Proteomes" id="UP000479710"/>
    </source>
</evidence>
<name>A0A6G1ESU8_9ORYZ</name>
<sequence length="62" mass="6684">VTRAGVAGVGVTSSGATAEFFGGYAECMNEADVCGRTTAELVKSRRPQRSGERWHLKWLMHG</sequence>
<dbReference type="AlphaFoldDB" id="A0A6G1ESU8"/>
<dbReference type="Proteomes" id="UP000479710">
    <property type="component" value="Unassembled WGS sequence"/>
</dbReference>
<feature type="non-terminal residue" evidence="1">
    <location>
        <position position="1"/>
    </location>
</feature>
<proteinExistence type="predicted"/>
<accession>A0A6G1ESU8</accession>
<protein>
    <submittedName>
        <fullName evidence="1">Uncharacterized protein</fullName>
    </submittedName>
</protein>
<dbReference type="EMBL" id="SPHZ02000003">
    <property type="protein sequence ID" value="KAF0927716.1"/>
    <property type="molecule type" value="Genomic_DNA"/>
</dbReference>
<gene>
    <name evidence="1" type="ORF">E2562_035967</name>
</gene>
<keyword evidence="2" id="KW-1185">Reference proteome</keyword>
<evidence type="ECO:0000313" key="1">
    <source>
        <dbReference type="EMBL" id="KAF0927716.1"/>
    </source>
</evidence>
<organism evidence="1 2">
    <name type="scientific">Oryza meyeriana var. granulata</name>
    <dbReference type="NCBI Taxonomy" id="110450"/>
    <lineage>
        <taxon>Eukaryota</taxon>
        <taxon>Viridiplantae</taxon>
        <taxon>Streptophyta</taxon>
        <taxon>Embryophyta</taxon>
        <taxon>Tracheophyta</taxon>
        <taxon>Spermatophyta</taxon>
        <taxon>Magnoliopsida</taxon>
        <taxon>Liliopsida</taxon>
        <taxon>Poales</taxon>
        <taxon>Poaceae</taxon>
        <taxon>BOP clade</taxon>
        <taxon>Oryzoideae</taxon>
        <taxon>Oryzeae</taxon>
        <taxon>Oryzinae</taxon>
        <taxon>Oryza</taxon>
        <taxon>Oryza meyeriana</taxon>
    </lineage>
</organism>
<reference evidence="1 2" key="1">
    <citation type="submission" date="2019-11" db="EMBL/GenBank/DDBJ databases">
        <title>Whole genome sequence of Oryza granulata.</title>
        <authorList>
            <person name="Li W."/>
        </authorList>
    </citation>
    <scope>NUCLEOTIDE SEQUENCE [LARGE SCALE GENOMIC DNA]</scope>
    <source>
        <strain evidence="2">cv. Menghai</strain>
        <tissue evidence="1">Leaf</tissue>
    </source>
</reference>
<comment type="caution">
    <text evidence="1">The sequence shown here is derived from an EMBL/GenBank/DDBJ whole genome shotgun (WGS) entry which is preliminary data.</text>
</comment>